<proteinExistence type="inferred from homology"/>
<reference evidence="8 9" key="1">
    <citation type="submission" date="2017-08" db="EMBL/GenBank/DDBJ databases">
        <title>Infants hospitalized years apart are colonized by the same room-sourced microbial strains.</title>
        <authorList>
            <person name="Brooks B."/>
            <person name="Olm M.R."/>
            <person name="Firek B.A."/>
            <person name="Baker R."/>
            <person name="Thomas B.C."/>
            <person name="Morowitz M.J."/>
            <person name="Banfield J.F."/>
        </authorList>
    </citation>
    <scope>NUCLEOTIDE SEQUENCE [LARGE SCALE GENOMIC DNA]</scope>
    <source>
        <strain evidence="8">S2_003_000_R2_11</strain>
    </source>
</reference>
<dbReference type="InterPro" id="IPR012762">
    <property type="entry name" value="Ubiq_biosynth_COQ9"/>
</dbReference>
<sequence length="231" mass="25626">MTTETPTEDARLRDALLDAALAHVAFDGWSDATFRAAVADTGIDPVLARSFFPRGAVDLALAFHRRGDQAMVRRMAETDLGAMRYSERVAFAIRARLEAVADKEAVRRGTTLFSLPHHAPDGARAIWGTADAIWTALGDSSRDINWYSKRATLSAVYGATVLFWLGDDSTDNHATWEFLDRRIADVMRIEKFKAQVRDNPLGKLFLGGPGKILDRVKAPARRDDLPGHTRY</sequence>
<evidence type="ECO:0000256" key="1">
    <source>
        <dbReference type="ARBA" id="ARBA00004749"/>
    </source>
</evidence>
<dbReference type="AlphaFoldDB" id="A0A2W5TQ28"/>
<comment type="caution">
    <text evidence="8">The sequence shown here is derived from an EMBL/GenBank/DDBJ whole genome shotgun (WGS) entry which is preliminary data.</text>
</comment>
<gene>
    <name evidence="8" type="ORF">DI533_12185</name>
</gene>
<dbReference type="EMBL" id="QFQS01000002">
    <property type="protein sequence ID" value="PZQ97897.1"/>
    <property type="molecule type" value="Genomic_DNA"/>
</dbReference>
<evidence type="ECO:0000256" key="6">
    <source>
        <dbReference type="ARBA" id="ARBA00058104"/>
    </source>
</evidence>
<dbReference type="Proteomes" id="UP000248975">
    <property type="component" value="Unassembled WGS sequence"/>
</dbReference>
<organism evidence="8 9">
    <name type="scientific">Cereibacter sphaeroides</name>
    <name type="common">Rhodobacter sphaeroides</name>
    <dbReference type="NCBI Taxonomy" id="1063"/>
    <lineage>
        <taxon>Bacteria</taxon>
        <taxon>Pseudomonadati</taxon>
        <taxon>Pseudomonadota</taxon>
        <taxon>Alphaproteobacteria</taxon>
        <taxon>Rhodobacterales</taxon>
        <taxon>Paracoccaceae</taxon>
        <taxon>Cereibacter</taxon>
    </lineage>
</organism>
<keyword evidence="5" id="KW-0446">Lipid-binding</keyword>
<dbReference type="PANTHER" id="PTHR21427:SF19">
    <property type="entry name" value="UBIQUINONE BIOSYNTHESIS PROTEIN COQ9, MITOCHONDRIAL"/>
    <property type="match status" value="1"/>
</dbReference>
<evidence type="ECO:0000313" key="8">
    <source>
        <dbReference type="EMBL" id="PZQ97897.1"/>
    </source>
</evidence>
<dbReference type="NCBIfam" id="TIGR02396">
    <property type="entry name" value="diverge_rpsU"/>
    <property type="match status" value="1"/>
</dbReference>
<evidence type="ECO:0000256" key="4">
    <source>
        <dbReference type="ARBA" id="ARBA00022946"/>
    </source>
</evidence>
<evidence type="ECO:0000259" key="7">
    <source>
        <dbReference type="Pfam" id="PF08511"/>
    </source>
</evidence>
<dbReference type="InterPro" id="IPR013718">
    <property type="entry name" value="COQ9_C"/>
</dbReference>
<comment type="pathway">
    <text evidence="1">Cofactor biosynthesis; ubiquinone biosynthesis.</text>
</comment>
<accession>A0A2W5TQ28</accession>
<name>A0A2W5TQ28_CERSP</name>
<comment type="function">
    <text evidence="6">Membrane-associated protein that warps the membrane surface to access and bind aromatic isoprenes with high specificity, including ubiquinone (CoQ) isoprene intermediates and presents them directly to COQ7, therefore facilitating the COQ7-mediated hydroxylase step. Participates in the biosynthesis of coenzyme Q, also named ubiquinone, an essential lipid-soluble electron transporter for aerobic cellular respiration.</text>
</comment>
<dbReference type="Pfam" id="PF08511">
    <property type="entry name" value="COQ9"/>
    <property type="match status" value="1"/>
</dbReference>
<protein>
    <submittedName>
        <fullName evidence="8">COQ9 family protein</fullName>
    </submittedName>
</protein>
<feature type="domain" description="COQ9 C-terminal" evidence="7">
    <location>
        <begin position="120"/>
        <end position="190"/>
    </location>
</feature>
<evidence type="ECO:0000256" key="3">
    <source>
        <dbReference type="ARBA" id="ARBA00022688"/>
    </source>
</evidence>
<evidence type="ECO:0000256" key="2">
    <source>
        <dbReference type="ARBA" id="ARBA00010766"/>
    </source>
</evidence>
<dbReference type="GO" id="GO:0008289">
    <property type="term" value="F:lipid binding"/>
    <property type="evidence" value="ECO:0007669"/>
    <property type="project" value="UniProtKB-KW"/>
</dbReference>
<keyword evidence="4" id="KW-0809">Transit peptide</keyword>
<dbReference type="PANTHER" id="PTHR21427">
    <property type="entry name" value="UBIQUINONE BIOSYNTHESIS PROTEIN COQ9, MITOCHONDRIAL"/>
    <property type="match status" value="1"/>
</dbReference>
<dbReference type="Gene3D" id="1.10.357.10">
    <property type="entry name" value="Tetracycline Repressor, domain 2"/>
    <property type="match status" value="1"/>
</dbReference>
<dbReference type="GO" id="GO:0006744">
    <property type="term" value="P:ubiquinone biosynthetic process"/>
    <property type="evidence" value="ECO:0007669"/>
    <property type="project" value="UniProtKB-KW"/>
</dbReference>
<keyword evidence="3" id="KW-0831">Ubiquinone biosynthesis</keyword>
<comment type="similarity">
    <text evidence="2">Belongs to the COQ9 family.</text>
</comment>
<evidence type="ECO:0000313" key="9">
    <source>
        <dbReference type="Proteomes" id="UP000248975"/>
    </source>
</evidence>
<evidence type="ECO:0000256" key="5">
    <source>
        <dbReference type="ARBA" id="ARBA00023121"/>
    </source>
</evidence>